<dbReference type="OrthoDB" id="10252009at2759"/>
<sequence>MNLVVHEFRSGFRAALMDLQGFHIFLLTLHEKLDSLLKGFMNIIDKNSSGDSDREDLMVIESQSHSAPCVSPQEIDNEEYPIDLIPIHMGDLDVAIDMD</sequence>
<keyword evidence="2" id="KW-1185">Reference proteome</keyword>
<dbReference type="InterPro" id="IPR035010">
    <property type="entry name" value="PHS1"/>
</dbReference>
<dbReference type="EMBL" id="PKPP01007940">
    <property type="protein sequence ID" value="PWA52024.1"/>
    <property type="molecule type" value="Genomic_DNA"/>
</dbReference>
<organism evidence="1 2">
    <name type="scientific">Artemisia annua</name>
    <name type="common">Sweet wormwood</name>
    <dbReference type="NCBI Taxonomy" id="35608"/>
    <lineage>
        <taxon>Eukaryota</taxon>
        <taxon>Viridiplantae</taxon>
        <taxon>Streptophyta</taxon>
        <taxon>Embryophyta</taxon>
        <taxon>Tracheophyta</taxon>
        <taxon>Spermatophyta</taxon>
        <taxon>Magnoliopsida</taxon>
        <taxon>eudicotyledons</taxon>
        <taxon>Gunneridae</taxon>
        <taxon>Pentapetalae</taxon>
        <taxon>asterids</taxon>
        <taxon>campanulids</taxon>
        <taxon>Asterales</taxon>
        <taxon>Asteraceae</taxon>
        <taxon>Asteroideae</taxon>
        <taxon>Anthemideae</taxon>
        <taxon>Artemisiinae</taxon>
        <taxon>Artemisia</taxon>
    </lineage>
</organism>
<protein>
    <submittedName>
        <fullName evidence="1">Protein kinase-like domain-containing protein</fullName>
    </submittedName>
</protein>
<dbReference type="GO" id="GO:0009737">
    <property type="term" value="P:response to abscisic acid"/>
    <property type="evidence" value="ECO:0007669"/>
    <property type="project" value="InterPro"/>
</dbReference>
<gene>
    <name evidence="1" type="ORF">CTI12_AA458780</name>
</gene>
<dbReference type="GO" id="GO:0004721">
    <property type="term" value="F:phosphoprotein phosphatase activity"/>
    <property type="evidence" value="ECO:0007669"/>
    <property type="project" value="InterPro"/>
</dbReference>
<dbReference type="AlphaFoldDB" id="A0A2U1LSQ8"/>
<keyword evidence="1" id="KW-0418">Kinase</keyword>
<dbReference type="PANTHER" id="PTHR47100">
    <property type="entry name" value="DUAL SPECIFICITY PROTEIN PHOSPHATASE PHS1"/>
    <property type="match status" value="1"/>
</dbReference>
<name>A0A2U1LSQ8_ARTAN</name>
<dbReference type="STRING" id="35608.A0A2U1LSQ8"/>
<reference evidence="1 2" key="1">
    <citation type="journal article" date="2018" name="Mol. Plant">
        <title>The genome of Artemisia annua provides insight into the evolution of Asteraceae family and artemisinin biosynthesis.</title>
        <authorList>
            <person name="Shen Q."/>
            <person name="Zhang L."/>
            <person name="Liao Z."/>
            <person name="Wang S."/>
            <person name="Yan T."/>
            <person name="Shi P."/>
            <person name="Liu M."/>
            <person name="Fu X."/>
            <person name="Pan Q."/>
            <person name="Wang Y."/>
            <person name="Lv Z."/>
            <person name="Lu X."/>
            <person name="Zhang F."/>
            <person name="Jiang W."/>
            <person name="Ma Y."/>
            <person name="Chen M."/>
            <person name="Hao X."/>
            <person name="Li L."/>
            <person name="Tang Y."/>
            <person name="Lv G."/>
            <person name="Zhou Y."/>
            <person name="Sun X."/>
            <person name="Brodelius P.E."/>
            <person name="Rose J.K.C."/>
            <person name="Tang K."/>
        </authorList>
    </citation>
    <scope>NUCLEOTIDE SEQUENCE [LARGE SCALE GENOMIC DNA]</scope>
    <source>
        <strain evidence="2">cv. Huhao1</strain>
        <tissue evidence="1">Leaf</tissue>
    </source>
</reference>
<proteinExistence type="predicted"/>
<accession>A0A2U1LSQ8</accession>
<dbReference type="GO" id="GO:0016301">
    <property type="term" value="F:kinase activity"/>
    <property type="evidence" value="ECO:0007669"/>
    <property type="project" value="UniProtKB-KW"/>
</dbReference>
<evidence type="ECO:0000313" key="1">
    <source>
        <dbReference type="EMBL" id="PWA52024.1"/>
    </source>
</evidence>
<dbReference type="GO" id="GO:0043622">
    <property type="term" value="P:cortical microtubule organization"/>
    <property type="evidence" value="ECO:0007669"/>
    <property type="project" value="InterPro"/>
</dbReference>
<dbReference type="PANTHER" id="PTHR47100:SF5">
    <property type="entry name" value="DUAL SPECIFICITY PROTEIN PHOSPHATASE PHS1"/>
    <property type="match status" value="1"/>
</dbReference>
<dbReference type="Proteomes" id="UP000245207">
    <property type="component" value="Unassembled WGS sequence"/>
</dbReference>
<keyword evidence="1" id="KW-0808">Transferase</keyword>
<comment type="caution">
    <text evidence="1">The sequence shown here is derived from an EMBL/GenBank/DDBJ whole genome shotgun (WGS) entry which is preliminary data.</text>
</comment>
<evidence type="ECO:0000313" key="2">
    <source>
        <dbReference type="Proteomes" id="UP000245207"/>
    </source>
</evidence>